<keyword evidence="1" id="KW-1133">Transmembrane helix</keyword>
<dbReference type="Proteomes" id="UP000485569">
    <property type="component" value="Unassembled WGS sequence"/>
</dbReference>
<dbReference type="SMART" id="SM00900">
    <property type="entry name" value="FMN_bind"/>
    <property type="match status" value="1"/>
</dbReference>
<dbReference type="GO" id="GO:0010181">
    <property type="term" value="F:FMN binding"/>
    <property type="evidence" value="ECO:0007669"/>
    <property type="project" value="InterPro"/>
</dbReference>
<sequence>MGTLAIVLIIVAVILVIIFIFASAGLKKVGKLNIGKIDLSKLADGVYPGEFKGYRWSNQVEVTVKNHQIAGIKIIKDIVFGSGDISKKIFDQIIQKQSLQIDTVSSATVTNKAYLKAIENALLKGK</sequence>
<reference evidence="3" key="1">
    <citation type="submission" date="2017-02" db="EMBL/GenBank/DDBJ databases">
        <title>Delving into the versatile metabolic prowess of the omnipresent phylum Bacteroidetes.</title>
        <authorList>
            <person name="Nobu M.K."/>
            <person name="Mei R."/>
            <person name="Narihiro T."/>
            <person name="Kuroda K."/>
            <person name="Liu W.-T."/>
        </authorList>
    </citation>
    <scope>NUCLEOTIDE SEQUENCE</scope>
    <source>
        <strain evidence="3">ADurb.Bin276</strain>
    </source>
</reference>
<comment type="caution">
    <text evidence="3">The sequence shown here is derived from an EMBL/GenBank/DDBJ whole genome shotgun (WGS) entry which is preliminary data.</text>
</comment>
<organism evidence="3">
    <name type="scientific">Candidatus Atribacter allofermentans</name>
    <dbReference type="NCBI Taxonomy" id="1852833"/>
    <lineage>
        <taxon>Bacteria</taxon>
        <taxon>Pseudomonadati</taxon>
        <taxon>Atribacterota</taxon>
        <taxon>Atribacteria</taxon>
        <taxon>Atribacterales</taxon>
        <taxon>Atribacteraceae</taxon>
        <taxon>Atribacter</taxon>
    </lineage>
</organism>
<dbReference type="AlphaFoldDB" id="A0A1V5SUI1"/>
<dbReference type="Pfam" id="PF04205">
    <property type="entry name" value="FMN_bind"/>
    <property type="match status" value="1"/>
</dbReference>
<keyword evidence="1" id="KW-0812">Transmembrane</keyword>
<gene>
    <name evidence="3" type="ORF">BWY41_01245</name>
</gene>
<evidence type="ECO:0000259" key="2">
    <source>
        <dbReference type="SMART" id="SM00900"/>
    </source>
</evidence>
<dbReference type="InterPro" id="IPR007329">
    <property type="entry name" value="FMN-bd"/>
</dbReference>
<evidence type="ECO:0000256" key="1">
    <source>
        <dbReference type="SAM" id="Phobius"/>
    </source>
</evidence>
<dbReference type="GO" id="GO:0016020">
    <property type="term" value="C:membrane"/>
    <property type="evidence" value="ECO:0007669"/>
    <property type="project" value="InterPro"/>
</dbReference>
<dbReference type="EMBL" id="MWBQ01000088">
    <property type="protein sequence ID" value="OQA57622.1"/>
    <property type="molecule type" value="Genomic_DNA"/>
</dbReference>
<name>A0A1V5SUI1_9BACT</name>
<protein>
    <submittedName>
        <fullName evidence="3">FMN-binding domain protein</fullName>
    </submittedName>
</protein>
<dbReference type="Gene3D" id="3.90.1010.20">
    <property type="match status" value="1"/>
</dbReference>
<proteinExistence type="predicted"/>
<accession>A0A1V5SUI1</accession>
<evidence type="ECO:0000313" key="3">
    <source>
        <dbReference type="EMBL" id="OQA57622.1"/>
    </source>
</evidence>
<feature type="domain" description="FMN-binding" evidence="2">
    <location>
        <begin position="54"/>
        <end position="125"/>
    </location>
</feature>
<keyword evidence="1" id="KW-0472">Membrane</keyword>
<feature type="transmembrane region" description="Helical" evidence="1">
    <location>
        <begin position="6"/>
        <end position="26"/>
    </location>
</feature>